<sequence>MPSEERAVLWVSSAKADLLGFPDAVKKTIGFAVHLAQIGLKHEQAKPLHGFGGASVLEVVEDHRGDAYRAVYTVRFEDAVIVLHAFQKKSKRGIATPAHEIDLIRQRLKVAEELYAQWKTGKTKAS</sequence>
<protein>
    <submittedName>
        <fullName evidence="2">Type II toxin-antitoxin system RelE/ParE family toxin</fullName>
    </submittedName>
</protein>
<dbReference type="Proteomes" id="UP000298774">
    <property type="component" value="Plasmid p1"/>
</dbReference>
<evidence type="ECO:0000313" key="4">
    <source>
        <dbReference type="Proteomes" id="UP001277471"/>
    </source>
</evidence>
<organism evidence="2 3">
    <name type="scientific">Azospirillum brasilense</name>
    <dbReference type="NCBI Taxonomy" id="192"/>
    <lineage>
        <taxon>Bacteria</taxon>
        <taxon>Pseudomonadati</taxon>
        <taxon>Pseudomonadota</taxon>
        <taxon>Alphaproteobacteria</taxon>
        <taxon>Rhodospirillales</taxon>
        <taxon>Azospirillaceae</taxon>
        <taxon>Azospirillum</taxon>
    </lineage>
</organism>
<dbReference type="Proteomes" id="UP001277471">
    <property type="component" value="Unassembled WGS sequence"/>
</dbReference>
<evidence type="ECO:0000313" key="3">
    <source>
        <dbReference type="Proteomes" id="UP000298774"/>
    </source>
</evidence>
<dbReference type="GeneID" id="56453036"/>
<gene>
    <name evidence="2" type="ORF">D3868_21600</name>
    <name evidence="1" type="ORF">SIM66_09275</name>
</gene>
<dbReference type="EMBL" id="JAWXYC010000003">
    <property type="protein sequence ID" value="MDX5951382.1"/>
    <property type="molecule type" value="Genomic_DNA"/>
</dbReference>
<reference evidence="2 3" key="1">
    <citation type="submission" date="2018-09" db="EMBL/GenBank/DDBJ databases">
        <title>Whole genome based analysis of evolution and adaptive divergence in Indian and Brazilian strains of Azospirillum brasilense.</title>
        <authorList>
            <person name="Singh C."/>
            <person name="Tripathi A.K."/>
        </authorList>
    </citation>
    <scope>NUCLEOTIDE SEQUENCE [LARGE SCALE GENOMIC DNA]</scope>
    <source>
        <strain evidence="2 3">MTCC4038</strain>
        <plasmid evidence="2 3">p1</plasmid>
    </source>
</reference>
<dbReference type="InterPro" id="IPR009241">
    <property type="entry name" value="HigB-like"/>
</dbReference>
<evidence type="ECO:0000313" key="2">
    <source>
        <dbReference type="EMBL" id="QCO11566.1"/>
    </source>
</evidence>
<name>A0A0P0FBL2_AZOBR</name>
<keyword evidence="2" id="KW-0614">Plasmid</keyword>
<accession>A0A0P0FBL2</accession>
<dbReference type="RefSeq" id="WP_035676761.1">
    <property type="nucleotide sequence ID" value="NZ_CP012915.1"/>
</dbReference>
<evidence type="ECO:0000313" key="1">
    <source>
        <dbReference type="EMBL" id="MDX5951382.1"/>
    </source>
</evidence>
<dbReference type="KEGG" id="abf:AMK58_15825"/>
<proteinExistence type="predicted"/>
<dbReference type="AlphaFoldDB" id="A0A0P0FBL2"/>
<reference evidence="1 4" key="2">
    <citation type="submission" date="2023-11" db="EMBL/GenBank/DDBJ databases">
        <title>MicrobeMod: A computational toolkit for identifying prokaryotic methylation and restriction-modification with nanopore sequencing.</title>
        <authorList>
            <person name="Crits-Christoph A."/>
            <person name="Kang S.C."/>
            <person name="Lee H."/>
            <person name="Ostrov N."/>
        </authorList>
    </citation>
    <scope>NUCLEOTIDE SEQUENCE [LARGE SCALE GENOMIC DNA]</scope>
    <source>
        <strain evidence="1 4">ATCC 29145</strain>
    </source>
</reference>
<keyword evidence="4" id="KW-1185">Reference proteome</keyword>
<dbReference type="EMBL" id="CP032340">
    <property type="protein sequence ID" value="QCO11566.1"/>
    <property type="molecule type" value="Genomic_DNA"/>
</dbReference>
<dbReference type="Pfam" id="PF05973">
    <property type="entry name" value="Gp49"/>
    <property type="match status" value="1"/>
</dbReference>
<geneLocation type="plasmid" evidence="2 3">
    <name>p1</name>
</geneLocation>